<feature type="region of interest" description="Disordered" evidence="2">
    <location>
        <begin position="152"/>
        <end position="171"/>
    </location>
</feature>
<dbReference type="ExpressionAtlas" id="A0A3L6G4W5">
    <property type="expression patterns" value="baseline"/>
</dbReference>
<evidence type="ECO:0000313" key="4">
    <source>
        <dbReference type="EMBL" id="PWZ41773.1"/>
    </source>
</evidence>
<keyword evidence="1" id="KW-0863">Zinc-finger</keyword>
<organism evidence="4 5">
    <name type="scientific">Zea mays</name>
    <name type="common">Maize</name>
    <dbReference type="NCBI Taxonomy" id="4577"/>
    <lineage>
        <taxon>Eukaryota</taxon>
        <taxon>Viridiplantae</taxon>
        <taxon>Streptophyta</taxon>
        <taxon>Embryophyta</taxon>
        <taxon>Tracheophyta</taxon>
        <taxon>Spermatophyta</taxon>
        <taxon>Magnoliopsida</taxon>
        <taxon>Liliopsida</taxon>
        <taxon>Poales</taxon>
        <taxon>Poaceae</taxon>
        <taxon>PACMAD clade</taxon>
        <taxon>Panicoideae</taxon>
        <taxon>Andropogonodae</taxon>
        <taxon>Andropogoneae</taxon>
        <taxon>Tripsacinae</taxon>
        <taxon>Zea</taxon>
    </lineage>
</organism>
<dbReference type="Gene3D" id="3.90.228.10">
    <property type="match status" value="1"/>
</dbReference>
<dbReference type="PANTHER" id="PTHR31681:SF109">
    <property type="entry name" value="OS11G0169400 PROTEIN"/>
    <property type="match status" value="1"/>
</dbReference>
<sequence>MPFPPVAVKEMSREARKTKSRSSPSPSSWLDRSMKFYYPSSTSRKSRAQAAPAAATEGKSTDGGDKPSNGSSGKKKKKKKRSISIGRSMACGSSICSTSTKESSVMSRDSSSGASSRSLRSPNVDAVYASAAAAISATSSFSSVTTTAATTVTSSTSSSSPLSSALSSPLSSIGRSFRGVQIRRLSGCYECRHSVFDPSGFAASFPCADCDEVFSKPESLELHRATRHAVSELAPEDTSRNVVEIIFQSSWLRKQTPPVCRIERVLKVQSSDRTVKRFEQYRESVRERARSDDQGQGKKNPRCVADGNELLRFHCATFTCSLGLAGSTALCRAPSAQCMLCSIIKEGFRVDGDGKIATMATSGRAHDTAQLVLPDGSDKRAMLLCRVVAGRVKKASGEKCSEDSTNFDSVSLSPSTEGVYSDLDELFVFNPRAILPCFVVIYSGY</sequence>
<dbReference type="SUPFAM" id="SSF56399">
    <property type="entry name" value="ADP-ribosylation"/>
    <property type="match status" value="1"/>
</dbReference>
<reference evidence="4 5" key="1">
    <citation type="journal article" date="2018" name="Nat. Genet.">
        <title>Extensive intraspecific gene order and gene structural variations between Mo17 and other maize genomes.</title>
        <authorList>
            <person name="Sun S."/>
            <person name="Zhou Y."/>
            <person name="Chen J."/>
            <person name="Shi J."/>
            <person name="Zhao H."/>
            <person name="Zhao H."/>
            <person name="Song W."/>
            <person name="Zhang M."/>
            <person name="Cui Y."/>
            <person name="Dong X."/>
            <person name="Liu H."/>
            <person name="Ma X."/>
            <person name="Jiao Y."/>
            <person name="Wang B."/>
            <person name="Wei X."/>
            <person name="Stein J.C."/>
            <person name="Glaubitz J.C."/>
            <person name="Lu F."/>
            <person name="Yu G."/>
            <person name="Liang C."/>
            <person name="Fengler K."/>
            <person name="Li B."/>
            <person name="Rafalski A."/>
            <person name="Schnable P.S."/>
            <person name="Ware D.H."/>
            <person name="Buckler E.S."/>
            <person name="Lai J."/>
        </authorList>
    </citation>
    <scope>NUCLEOTIDE SEQUENCE [LARGE SCALE GENOMIC DNA]</scope>
    <source>
        <strain evidence="5">cv. Missouri 17</strain>
        <tissue evidence="4">Seedling</tissue>
    </source>
</reference>
<evidence type="ECO:0000256" key="2">
    <source>
        <dbReference type="SAM" id="MobiDB-lite"/>
    </source>
</evidence>
<evidence type="ECO:0000256" key="1">
    <source>
        <dbReference type="PROSITE-ProRule" id="PRU00042"/>
    </source>
</evidence>
<feature type="compositionally biased region" description="Basic residues" evidence="2">
    <location>
        <begin position="73"/>
        <end position="82"/>
    </location>
</feature>
<dbReference type="PROSITE" id="PS50157">
    <property type="entry name" value="ZINC_FINGER_C2H2_2"/>
    <property type="match status" value="1"/>
</dbReference>
<gene>
    <name evidence="4" type="ORF">Zm00014a_027347</name>
</gene>
<protein>
    <recommendedName>
        <fullName evidence="3">C2H2-type domain-containing protein</fullName>
    </recommendedName>
</protein>
<dbReference type="GO" id="GO:0008270">
    <property type="term" value="F:zinc ion binding"/>
    <property type="evidence" value="ECO:0007669"/>
    <property type="project" value="UniProtKB-KW"/>
</dbReference>
<keyword evidence="1" id="KW-0479">Metal-binding</keyword>
<comment type="caution">
    <text evidence="4">The sequence shown here is derived from an EMBL/GenBank/DDBJ whole genome shotgun (WGS) entry which is preliminary data.</text>
</comment>
<dbReference type="AlphaFoldDB" id="A0A3L6G4W5"/>
<dbReference type="Proteomes" id="UP000251960">
    <property type="component" value="Chromosome 2"/>
</dbReference>
<dbReference type="PROSITE" id="PS00028">
    <property type="entry name" value="ZINC_FINGER_C2H2_1"/>
    <property type="match status" value="1"/>
</dbReference>
<proteinExistence type="predicted"/>
<feature type="region of interest" description="Disordered" evidence="2">
    <location>
        <begin position="1"/>
        <end position="85"/>
    </location>
</feature>
<dbReference type="PANTHER" id="PTHR31681">
    <property type="entry name" value="C2H2-LIKE ZINC FINGER PROTEIN"/>
    <property type="match status" value="1"/>
</dbReference>
<accession>A0A3L6G4W5</accession>
<name>A0A3L6G4W5_MAIZE</name>
<evidence type="ECO:0000313" key="5">
    <source>
        <dbReference type="Proteomes" id="UP000251960"/>
    </source>
</evidence>
<feature type="domain" description="C2H2-type" evidence="3">
    <location>
        <begin position="205"/>
        <end position="233"/>
    </location>
</feature>
<keyword evidence="1" id="KW-0862">Zinc</keyword>
<dbReference type="InterPro" id="IPR013087">
    <property type="entry name" value="Znf_C2H2_type"/>
</dbReference>
<dbReference type="SMR" id="A0A3L6G4W5"/>
<evidence type="ECO:0000259" key="3">
    <source>
        <dbReference type="PROSITE" id="PS50157"/>
    </source>
</evidence>
<dbReference type="EMBL" id="NCVQ01000003">
    <property type="protein sequence ID" value="PWZ41773.1"/>
    <property type="molecule type" value="Genomic_DNA"/>
</dbReference>